<organism evidence="1 3">
    <name type="scientific">Staphylococcus edaphicus</name>
    <dbReference type="NCBI Taxonomy" id="1955013"/>
    <lineage>
        <taxon>Bacteria</taxon>
        <taxon>Bacillati</taxon>
        <taxon>Bacillota</taxon>
        <taxon>Bacilli</taxon>
        <taxon>Bacillales</taxon>
        <taxon>Staphylococcaceae</taxon>
        <taxon>Staphylococcus</taxon>
    </lineage>
</organism>
<reference evidence="1" key="1">
    <citation type="journal article" date="2017" name="Appl. Environ. Microbiol.">
        <title>Staphylococcus edaphicus sp. nov., isolated in Antarctica, harbours mecC gene and genomic islands with suspected role in adaptation to extreme environment.</title>
        <authorList>
            <person name="Pantucek R."/>
            <person name="Sedlacek I."/>
            <person name="Indrakova A."/>
            <person name="Vrbovska V."/>
            <person name="Maslanova I."/>
            <person name="Kovarovic V."/>
            <person name="Svec P."/>
            <person name="Kralova S."/>
            <person name="Kristofova L."/>
            <person name="Keklakova J."/>
            <person name="Petras P."/>
            <person name="Doskar J."/>
        </authorList>
    </citation>
    <scope>NUCLEOTIDE SEQUENCE</scope>
    <source>
        <strain evidence="1">CCM 8730</strain>
    </source>
</reference>
<dbReference type="Proteomes" id="UP001056588">
    <property type="component" value="Chromosome"/>
</dbReference>
<keyword evidence="4" id="KW-1185">Reference proteome</keyword>
<proteinExistence type="predicted"/>
<gene>
    <name evidence="1" type="ORF">BTJ66_12520</name>
    <name evidence="2" type="ORF">MNY58_10235</name>
</gene>
<protein>
    <recommendedName>
        <fullName evidence="5">DNA-binding protein</fullName>
    </recommendedName>
</protein>
<accession>A0A2C6WCS9</accession>
<evidence type="ECO:0000313" key="2">
    <source>
        <dbReference type="EMBL" id="UQW80955.1"/>
    </source>
</evidence>
<evidence type="ECO:0000313" key="3">
    <source>
        <dbReference type="Proteomes" id="UP000223828"/>
    </source>
</evidence>
<evidence type="ECO:0000313" key="4">
    <source>
        <dbReference type="Proteomes" id="UP001056588"/>
    </source>
</evidence>
<dbReference type="Proteomes" id="UP000223828">
    <property type="component" value="Unassembled WGS sequence"/>
</dbReference>
<reference evidence="2" key="4">
    <citation type="submission" date="2022-03" db="EMBL/GenBank/DDBJ databases">
        <title>Complete Genome Sequence of Staphylococcus edaphicus strain CCM 8731.</title>
        <authorList>
            <person name="Rimmer C.O."/>
            <person name="Thomas J.C."/>
        </authorList>
    </citation>
    <scope>NUCLEOTIDE SEQUENCE</scope>
    <source>
        <strain evidence="2">CCM 8731</strain>
    </source>
</reference>
<dbReference type="EMBL" id="CP093217">
    <property type="protein sequence ID" value="UQW80955.1"/>
    <property type="molecule type" value="Genomic_DNA"/>
</dbReference>
<dbReference type="AlphaFoldDB" id="A0A2C6WCS9"/>
<reference evidence="3" key="2">
    <citation type="submission" date="2017-10" db="EMBL/GenBank/DDBJ databases">
        <title>Staphylococcus edaphicus sp. nov., isolated in Antarctica, harbouring mecC gene and genomic islands essential in adaptation to extreme environment.</title>
        <authorList>
            <person name="Pantucek R."/>
            <person name="Sedlacek I."/>
            <person name="Indrakova A."/>
            <person name="Vrbovska V."/>
            <person name="Maslanova I."/>
            <person name="Kovarovic V."/>
            <person name="Svec P."/>
            <person name="Kralova S."/>
            <person name="Kristofova L."/>
            <person name="Keklakova J."/>
            <person name="Petras P."/>
            <person name="Doskar J."/>
        </authorList>
    </citation>
    <scope>NUCLEOTIDE SEQUENCE [LARGE SCALE GENOMIC DNA]</scope>
    <source>
        <strain evidence="3">CCM 5085</strain>
    </source>
</reference>
<dbReference type="RefSeq" id="WP_099091275.1">
    <property type="nucleotide sequence ID" value="NZ_CP093217.1"/>
</dbReference>
<sequence length="65" mass="7582">MTNFDEIIEEIQTLFKKENGSKISKNTGVPYQTVQDLRNGNTKLENARLHTVRKLYEYAKAHLNE</sequence>
<name>A0A2C6WCS9_9STAP</name>
<dbReference type="EMBL" id="MRZN01000028">
    <property type="protein sequence ID" value="PHK48658.1"/>
    <property type="molecule type" value="Genomic_DNA"/>
</dbReference>
<dbReference type="OrthoDB" id="2412160at2"/>
<evidence type="ECO:0008006" key="5">
    <source>
        <dbReference type="Google" id="ProtNLM"/>
    </source>
</evidence>
<reference evidence="1" key="3">
    <citation type="submission" date="2017-10" db="EMBL/GenBank/DDBJ databases">
        <authorList>
            <person name="Vrbovska V."/>
            <person name="Kovarovic V."/>
            <person name="Indrakova A."/>
        </authorList>
    </citation>
    <scope>NUCLEOTIDE SEQUENCE</scope>
    <source>
        <strain evidence="1">CCM 8730</strain>
    </source>
</reference>
<evidence type="ECO:0000313" key="1">
    <source>
        <dbReference type="EMBL" id="PHK48658.1"/>
    </source>
</evidence>